<comment type="caution">
    <text evidence="6">The sequence shown here is derived from an EMBL/GenBank/DDBJ whole genome shotgun (WGS) entry which is preliminary data.</text>
</comment>
<evidence type="ECO:0000259" key="5">
    <source>
        <dbReference type="PROSITE" id="PS51063"/>
    </source>
</evidence>
<dbReference type="InterPro" id="IPR018490">
    <property type="entry name" value="cNMP-bd_dom_sf"/>
</dbReference>
<evidence type="ECO:0000259" key="4">
    <source>
        <dbReference type="PROSITE" id="PS50042"/>
    </source>
</evidence>
<dbReference type="InterPro" id="IPR050397">
    <property type="entry name" value="Env_Response_Regulators"/>
</dbReference>
<dbReference type="CDD" id="cd00038">
    <property type="entry name" value="CAP_ED"/>
    <property type="match status" value="1"/>
</dbReference>
<dbReference type="OrthoDB" id="190787at2"/>
<protein>
    <submittedName>
        <fullName evidence="6">cAMP-binding protein</fullName>
    </submittedName>
</protein>
<feature type="domain" description="HTH crp-type" evidence="5">
    <location>
        <begin position="144"/>
        <end position="213"/>
    </location>
</feature>
<dbReference type="SUPFAM" id="SSF46785">
    <property type="entry name" value="Winged helix' DNA-binding domain"/>
    <property type="match status" value="1"/>
</dbReference>
<dbReference type="STRING" id="1244869.H261_00140"/>
<dbReference type="Pfam" id="PF00027">
    <property type="entry name" value="cNMP_binding"/>
    <property type="match status" value="1"/>
</dbReference>
<accession>M2YFT2</accession>
<dbReference type="GO" id="GO:0003700">
    <property type="term" value="F:DNA-binding transcription factor activity"/>
    <property type="evidence" value="ECO:0007669"/>
    <property type="project" value="TreeGrafter"/>
</dbReference>
<dbReference type="SMART" id="SM00419">
    <property type="entry name" value="HTH_CRP"/>
    <property type="match status" value="1"/>
</dbReference>
<dbReference type="GO" id="GO:0005829">
    <property type="term" value="C:cytosol"/>
    <property type="evidence" value="ECO:0007669"/>
    <property type="project" value="TreeGrafter"/>
</dbReference>
<evidence type="ECO:0000256" key="3">
    <source>
        <dbReference type="ARBA" id="ARBA00023163"/>
    </source>
</evidence>
<keyword evidence="7" id="KW-1185">Reference proteome</keyword>
<sequence length="226" mass="23729">MNSDTLCAMRRSRLFSAIPAADVAVLLEGHRTLTLPDGALAFAEGTPADSLLLVLSGEILIDPSAVSPQLRLSVGDTAGEEAVLTGTPHAATGRAAGPVTLLAVPAGVLMAYLESHFDVAIATISAMAGHLREQVREITELKMQSTAERLASYLLALAGDATGRAVVRLPYEKRHLADHLGMDPATLSRAFAKLRDKGVVASRTDKVEIADVAKLRTYGDCAAFTA</sequence>
<dbReference type="PANTHER" id="PTHR24567">
    <property type="entry name" value="CRP FAMILY TRANSCRIPTIONAL REGULATORY PROTEIN"/>
    <property type="match status" value="1"/>
</dbReference>
<dbReference type="GO" id="GO:0003677">
    <property type="term" value="F:DNA binding"/>
    <property type="evidence" value="ECO:0007669"/>
    <property type="project" value="UniProtKB-KW"/>
</dbReference>
<dbReference type="PANTHER" id="PTHR24567:SF74">
    <property type="entry name" value="HTH-TYPE TRANSCRIPTIONAL REGULATOR ARCR"/>
    <property type="match status" value="1"/>
</dbReference>
<keyword evidence="3" id="KW-0804">Transcription</keyword>
<proteinExistence type="predicted"/>
<dbReference type="EMBL" id="AONQ01000001">
    <property type="protein sequence ID" value="EME71941.1"/>
    <property type="molecule type" value="Genomic_DNA"/>
</dbReference>
<keyword evidence="1" id="KW-0805">Transcription regulation</keyword>
<evidence type="ECO:0000313" key="7">
    <source>
        <dbReference type="Proteomes" id="UP000011744"/>
    </source>
</evidence>
<dbReference type="Proteomes" id="UP000011744">
    <property type="component" value="Unassembled WGS sequence"/>
</dbReference>
<dbReference type="AlphaFoldDB" id="M2YFT2"/>
<dbReference type="InterPro" id="IPR036388">
    <property type="entry name" value="WH-like_DNA-bd_sf"/>
</dbReference>
<feature type="domain" description="Cyclic nucleotide-binding" evidence="4">
    <location>
        <begin position="14"/>
        <end position="104"/>
    </location>
</feature>
<name>M2YFT2_9PROT</name>
<organism evidence="6 7">
    <name type="scientific">Paramagnetospirillum caucaseum</name>
    <dbReference type="NCBI Taxonomy" id="1244869"/>
    <lineage>
        <taxon>Bacteria</taxon>
        <taxon>Pseudomonadati</taxon>
        <taxon>Pseudomonadota</taxon>
        <taxon>Alphaproteobacteria</taxon>
        <taxon>Rhodospirillales</taxon>
        <taxon>Magnetospirillaceae</taxon>
        <taxon>Paramagnetospirillum</taxon>
    </lineage>
</organism>
<gene>
    <name evidence="6" type="ORF">H261_00140</name>
</gene>
<evidence type="ECO:0000256" key="2">
    <source>
        <dbReference type="ARBA" id="ARBA00023125"/>
    </source>
</evidence>
<dbReference type="Pfam" id="PF13545">
    <property type="entry name" value="HTH_Crp_2"/>
    <property type="match status" value="1"/>
</dbReference>
<dbReference type="InterPro" id="IPR012318">
    <property type="entry name" value="HTH_CRP"/>
</dbReference>
<evidence type="ECO:0000256" key="1">
    <source>
        <dbReference type="ARBA" id="ARBA00023015"/>
    </source>
</evidence>
<evidence type="ECO:0000313" key="6">
    <source>
        <dbReference type="EMBL" id="EME71941.1"/>
    </source>
</evidence>
<dbReference type="RefSeq" id="WP_008612967.1">
    <property type="nucleotide sequence ID" value="NZ_AONQ01000001.1"/>
</dbReference>
<dbReference type="InterPro" id="IPR014710">
    <property type="entry name" value="RmlC-like_jellyroll"/>
</dbReference>
<dbReference type="PROSITE" id="PS50042">
    <property type="entry name" value="CNMP_BINDING_3"/>
    <property type="match status" value="1"/>
</dbReference>
<dbReference type="PROSITE" id="PS51063">
    <property type="entry name" value="HTH_CRP_2"/>
    <property type="match status" value="1"/>
</dbReference>
<dbReference type="PATRIC" id="fig|1244869.3.peg.21"/>
<dbReference type="eggNOG" id="COG0664">
    <property type="taxonomic scope" value="Bacteria"/>
</dbReference>
<dbReference type="SUPFAM" id="SSF51206">
    <property type="entry name" value="cAMP-binding domain-like"/>
    <property type="match status" value="1"/>
</dbReference>
<dbReference type="InterPro" id="IPR036390">
    <property type="entry name" value="WH_DNA-bd_sf"/>
</dbReference>
<dbReference type="SMART" id="SM00100">
    <property type="entry name" value="cNMP"/>
    <property type="match status" value="1"/>
</dbReference>
<reference evidence="6 7" key="1">
    <citation type="journal article" date="2014" name="Genome Announc.">
        <title>Draft Genome Sequence of Magnetospirillum sp. Strain SO-1, a Freshwater Magnetotactic Bacterium Isolated from the Ol'khovka River, Russia.</title>
        <authorList>
            <person name="Grouzdev D.S."/>
            <person name="Dziuba M.V."/>
            <person name="Sukhacheva M.S."/>
            <person name="Mardanov A.V."/>
            <person name="Beletskiy A.V."/>
            <person name="Kuznetsov B.B."/>
            <person name="Skryabin K.G."/>
        </authorList>
    </citation>
    <scope>NUCLEOTIDE SEQUENCE [LARGE SCALE GENOMIC DNA]</scope>
    <source>
        <strain evidence="6 7">SO-1</strain>
    </source>
</reference>
<dbReference type="Gene3D" id="2.60.120.10">
    <property type="entry name" value="Jelly Rolls"/>
    <property type="match status" value="1"/>
</dbReference>
<dbReference type="Gene3D" id="1.10.10.10">
    <property type="entry name" value="Winged helix-like DNA-binding domain superfamily/Winged helix DNA-binding domain"/>
    <property type="match status" value="1"/>
</dbReference>
<dbReference type="InterPro" id="IPR000595">
    <property type="entry name" value="cNMP-bd_dom"/>
</dbReference>
<keyword evidence="2" id="KW-0238">DNA-binding</keyword>